<proteinExistence type="predicted"/>
<sequence>MTTEQPKQDNPATDPENRQNGQGDHHGEPHSPEEFDTMNPAKPGEYKQENQ</sequence>
<dbReference type="Proteomes" id="UP001589795">
    <property type="component" value="Unassembled WGS sequence"/>
</dbReference>
<gene>
    <name evidence="2" type="ORF">ACFFIZ_07390</name>
</gene>
<dbReference type="RefSeq" id="WP_265508942.1">
    <property type="nucleotide sequence ID" value="NZ_JAOTBE010000157.1"/>
</dbReference>
<accession>A0ABV6CHB8</accession>
<feature type="compositionally biased region" description="Polar residues" evidence="1">
    <location>
        <begin position="1"/>
        <end position="11"/>
    </location>
</feature>
<protein>
    <submittedName>
        <fullName evidence="2">Uncharacterized protein</fullName>
    </submittedName>
</protein>
<evidence type="ECO:0000313" key="3">
    <source>
        <dbReference type="Proteomes" id="UP001589795"/>
    </source>
</evidence>
<keyword evidence="3" id="KW-1185">Reference proteome</keyword>
<dbReference type="EMBL" id="JBHLWQ010000063">
    <property type="protein sequence ID" value="MFC0200149.1"/>
    <property type="molecule type" value="Genomic_DNA"/>
</dbReference>
<evidence type="ECO:0000313" key="2">
    <source>
        <dbReference type="EMBL" id="MFC0200149.1"/>
    </source>
</evidence>
<comment type="caution">
    <text evidence="2">The sequence shown here is derived from an EMBL/GenBank/DDBJ whole genome shotgun (WGS) entry which is preliminary data.</text>
</comment>
<feature type="compositionally biased region" description="Basic and acidic residues" evidence="1">
    <location>
        <begin position="23"/>
        <end position="33"/>
    </location>
</feature>
<evidence type="ECO:0000256" key="1">
    <source>
        <dbReference type="SAM" id="MobiDB-lite"/>
    </source>
</evidence>
<reference evidence="2 3" key="1">
    <citation type="submission" date="2024-09" db="EMBL/GenBank/DDBJ databases">
        <authorList>
            <person name="Sun Q."/>
            <person name="Mori K."/>
        </authorList>
    </citation>
    <scope>NUCLEOTIDE SEQUENCE [LARGE SCALE GENOMIC DNA]</scope>
    <source>
        <strain evidence="2 3">CCM 7904</strain>
    </source>
</reference>
<organism evidence="2 3">
    <name type="scientific">Paracoccus rhizosphaerae</name>
    <dbReference type="NCBI Taxonomy" id="1133347"/>
    <lineage>
        <taxon>Bacteria</taxon>
        <taxon>Pseudomonadati</taxon>
        <taxon>Pseudomonadota</taxon>
        <taxon>Alphaproteobacteria</taxon>
        <taxon>Rhodobacterales</taxon>
        <taxon>Paracoccaceae</taxon>
        <taxon>Paracoccus</taxon>
    </lineage>
</organism>
<feature type="region of interest" description="Disordered" evidence="1">
    <location>
        <begin position="1"/>
        <end position="51"/>
    </location>
</feature>
<name>A0ABV6CHB8_9RHOB</name>